<evidence type="ECO:0000256" key="1">
    <source>
        <dbReference type="ARBA" id="ARBA00049983"/>
    </source>
</evidence>
<dbReference type="Gene3D" id="1.25.10.10">
    <property type="entry name" value="Leucine-rich Repeat Variant"/>
    <property type="match status" value="2"/>
</dbReference>
<evidence type="ECO:0000256" key="2">
    <source>
        <dbReference type="SAM" id="MobiDB-lite"/>
    </source>
</evidence>
<feature type="compositionally biased region" description="Low complexity" evidence="2">
    <location>
        <begin position="337"/>
        <end position="348"/>
    </location>
</feature>
<dbReference type="InterPro" id="IPR057990">
    <property type="entry name" value="TPR_SYO1"/>
</dbReference>
<evidence type="ECO:0000313" key="5">
    <source>
        <dbReference type="Proteomes" id="UP001338125"/>
    </source>
</evidence>
<proteinExistence type="inferred from homology"/>
<reference evidence="4 5" key="1">
    <citation type="submission" date="2024-01" db="EMBL/GenBank/DDBJ databases">
        <title>Complete genome of Cladobotryum mycophilum ATHUM6906.</title>
        <authorList>
            <person name="Christinaki A.C."/>
            <person name="Myridakis A.I."/>
            <person name="Kouvelis V.N."/>
        </authorList>
    </citation>
    <scope>NUCLEOTIDE SEQUENCE [LARGE SCALE GENOMIC DNA]</scope>
    <source>
        <strain evidence="4 5">ATHUM6906</strain>
    </source>
</reference>
<protein>
    <submittedName>
        <fullName evidence="4">ARM-like repeat-containing protein</fullName>
    </submittedName>
</protein>
<comment type="caution">
    <text evidence="4">The sequence shown here is derived from an EMBL/GenBank/DDBJ whole genome shotgun (WGS) entry which is preliminary data.</text>
</comment>
<feature type="compositionally biased region" description="Acidic residues" evidence="2">
    <location>
        <begin position="358"/>
        <end position="397"/>
    </location>
</feature>
<evidence type="ECO:0000313" key="4">
    <source>
        <dbReference type="EMBL" id="KAK5998560.1"/>
    </source>
</evidence>
<dbReference type="Proteomes" id="UP001338125">
    <property type="component" value="Unassembled WGS sequence"/>
</dbReference>
<gene>
    <name evidence="4" type="ORF">PT974_00941</name>
</gene>
<feature type="region of interest" description="Disordered" evidence="2">
    <location>
        <begin position="1"/>
        <end position="25"/>
    </location>
</feature>
<feature type="compositionally biased region" description="Gly residues" evidence="2">
    <location>
        <begin position="302"/>
        <end position="311"/>
    </location>
</feature>
<dbReference type="InterPro" id="IPR016024">
    <property type="entry name" value="ARM-type_fold"/>
</dbReference>
<feature type="region of interest" description="Disordered" evidence="2">
    <location>
        <begin position="337"/>
        <end position="397"/>
    </location>
</feature>
<dbReference type="PANTHER" id="PTHR13347">
    <property type="entry name" value="HEAT REPEAT-CONTAINING PROTEIN 3"/>
    <property type="match status" value="1"/>
</dbReference>
<dbReference type="InterPro" id="IPR052616">
    <property type="entry name" value="SYO1-like"/>
</dbReference>
<organism evidence="4 5">
    <name type="scientific">Cladobotryum mycophilum</name>
    <dbReference type="NCBI Taxonomy" id="491253"/>
    <lineage>
        <taxon>Eukaryota</taxon>
        <taxon>Fungi</taxon>
        <taxon>Dikarya</taxon>
        <taxon>Ascomycota</taxon>
        <taxon>Pezizomycotina</taxon>
        <taxon>Sordariomycetes</taxon>
        <taxon>Hypocreomycetidae</taxon>
        <taxon>Hypocreales</taxon>
        <taxon>Hypocreaceae</taxon>
        <taxon>Cladobotryum</taxon>
    </lineage>
</organism>
<comment type="similarity">
    <text evidence="1">Belongs to the nuclear import and ribosome assembly adapter family.</text>
</comment>
<name>A0ABR0T2A3_9HYPO</name>
<keyword evidence="5" id="KW-1185">Reference proteome</keyword>
<dbReference type="InterPro" id="IPR011989">
    <property type="entry name" value="ARM-like"/>
</dbReference>
<feature type="domain" description="SYO1-like TPR repeats" evidence="3">
    <location>
        <begin position="448"/>
        <end position="676"/>
    </location>
</feature>
<dbReference type="PANTHER" id="PTHR13347:SF1">
    <property type="entry name" value="HEAT REPEAT-CONTAINING PROTEIN 3"/>
    <property type="match status" value="1"/>
</dbReference>
<feature type="region of interest" description="Disordered" evidence="2">
    <location>
        <begin position="293"/>
        <end position="314"/>
    </location>
</feature>
<dbReference type="SUPFAM" id="SSF48371">
    <property type="entry name" value="ARM repeat"/>
    <property type="match status" value="1"/>
</dbReference>
<dbReference type="EMBL" id="JAVFKD010000001">
    <property type="protein sequence ID" value="KAK5998560.1"/>
    <property type="molecule type" value="Genomic_DNA"/>
</dbReference>
<dbReference type="Pfam" id="PF25567">
    <property type="entry name" value="TPR_SYO1"/>
    <property type="match status" value="1"/>
</dbReference>
<sequence>MGKSKRVKTGHRSDPVAKQVKPPSDPELAALRESKILPIIKDLQSADPKSRSSAASVISSIIQDTKCRKLLLREQIVHTVLTQTLTDSALESRAAGWGILQILAQEEEADFCVHLFRQDILTAIEYASKLVTDKVLANETPFAKLPKAEKTFISSIAASIVSLLTALAEASDEILAAIVNNASITRLLVTLISHSSQEPEGDVISPLRTDALTCLMILSEDNTELALKLTSTNDTSCYKTIASLIDEVNGEGIISCAILHNIYVARLDSKDEPRTDIADDVDLIPRLTKTIAGFTPGQQGISNGGGGGGGWSSPEEHQQLALEILASIGTSLAAELGGPAQPAAAPKGKSGNKGGAAAEEEEDGDENMGDGESGGEDDGEDGDEAEEEEEDEEMDEDEIEADMDMVTSGDHFIENIDDLPTLKALLQTAIPELTRIASLQPSDDTSLKFQSYALSALNNIAWSVSLVDFAEEVNAGVKNAWAPVGRSLWQNVVTPILASDTADVDLATQITSLAWAVSRTLRGETPLQPDEHRKFISLYQATKGAPARQDPEDPFQALGVKCVGVLGQLALHPAPTELNRDIGTFLVTVLSGLPDTPAADAVEAFNQVFDVYSDEEFPYDAEVFWKGDFAKHLDTLVPKARAMAKSVNKSAQPELRNRADEVIMNLPRFVAYKKKHKPFSLATRERS</sequence>
<feature type="compositionally biased region" description="Basic residues" evidence="2">
    <location>
        <begin position="1"/>
        <end position="10"/>
    </location>
</feature>
<dbReference type="CDD" id="cd13394">
    <property type="entry name" value="Syo1_like"/>
    <property type="match status" value="1"/>
</dbReference>
<evidence type="ECO:0000259" key="3">
    <source>
        <dbReference type="Pfam" id="PF25567"/>
    </source>
</evidence>
<accession>A0ABR0T2A3</accession>